<dbReference type="GO" id="GO:0004001">
    <property type="term" value="F:adenosine kinase activity"/>
    <property type="evidence" value="ECO:0007669"/>
    <property type="project" value="UniProtKB-EC"/>
</dbReference>
<feature type="domain" description="Glycosyl hydrolase family 92 N-terminal" evidence="14">
    <location>
        <begin position="28"/>
        <end position="271"/>
    </location>
</feature>
<keyword evidence="8" id="KW-0418">Kinase</keyword>
<dbReference type="PANTHER" id="PTHR12143:SF23">
    <property type="entry name" value="PUTATIVE-RELATED"/>
    <property type="match status" value="1"/>
</dbReference>
<dbReference type="Pfam" id="PF00294">
    <property type="entry name" value="PfkB"/>
    <property type="match status" value="1"/>
</dbReference>
<dbReference type="FunFam" id="3.30.2080.10:FF:000001">
    <property type="entry name" value="Alpha-1,2-mannosidase subfamily"/>
    <property type="match status" value="1"/>
</dbReference>
<reference evidence="15" key="1">
    <citation type="submission" date="2021-03" db="EMBL/GenBank/DDBJ databases">
        <authorList>
            <person name="Tagirdzhanova G."/>
        </authorList>
    </citation>
    <scope>NUCLEOTIDE SEQUENCE</scope>
</reference>
<dbReference type="Gene3D" id="1.20.1610.10">
    <property type="entry name" value="alpha-1,2-mannosidases domains"/>
    <property type="match status" value="1"/>
</dbReference>
<evidence type="ECO:0000256" key="7">
    <source>
        <dbReference type="ARBA" id="ARBA00022741"/>
    </source>
</evidence>
<evidence type="ECO:0000259" key="14">
    <source>
        <dbReference type="Pfam" id="PF17678"/>
    </source>
</evidence>
<evidence type="ECO:0000256" key="5">
    <source>
        <dbReference type="ARBA" id="ARBA00022679"/>
    </source>
</evidence>
<dbReference type="SUPFAM" id="SSF53613">
    <property type="entry name" value="Ribokinase-like"/>
    <property type="match status" value="1"/>
</dbReference>
<dbReference type="InterPro" id="IPR008928">
    <property type="entry name" value="6-hairpin_glycosidase_sf"/>
</dbReference>
<dbReference type="GO" id="GO:0006516">
    <property type="term" value="P:glycoprotein catabolic process"/>
    <property type="evidence" value="ECO:0007669"/>
    <property type="project" value="TreeGrafter"/>
</dbReference>
<dbReference type="Pfam" id="PF17678">
    <property type="entry name" value="Glyco_hydro_92N"/>
    <property type="match status" value="1"/>
</dbReference>
<evidence type="ECO:0000256" key="9">
    <source>
        <dbReference type="ARBA" id="ARBA00022840"/>
    </source>
</evidence>
<dbReference type="GO" id="GO:0006166">
    <property type="term" value="P:purine ribonucleoside salvage"/>
    <property type="evidence" value="ECO:0007669"/>
    <property type="project" value="UniProtKB-KW"/>
</dbReference>
<dbReference type="FunFam" id="2.70.98.10:FF:000010">
    <property type="entry name" value="Alpha-1,2-mannosidase family protein"/>
    <property type="match status" value="1"/>
</dbReference>
<proteinExistence type="inferred from homology"/>
<dbReference type="OrthoDB" id="449263at2759"/>
<dbReference type="InterPro" id="IPR050883">
    <property type="entry name" value="PNGase"/>
</dbReference>
<evidence type="ECO:0000256" key="6">
    <source>
        <dbReference type="ARBA" id="ARBA00022726"/>
    </source>
</evidence>
<accession>A0A8H3F0W4</accession>
<keyword evidence="6" id="KW-0660">Purine salvage</keyword>
<dbReference type="CDD" id="cd01168">
    <property type="entry name" value="adenosine_kinase"/>
    <property type="match status" value="1"/>
</dbReference>
<comment type="caution">
    <text evidence="15">The sequence shown here is derived from an EMBL/GenBank/DDBJ whole genome shotgun (WGS) entry which is preliminary data.</text>
</comment>
<dbReference type="NCBIfam" id="TIGR01180">
    <property type="entry name" value="aman2_put"/>
    <property type="match status" value="1"/>
</dbReference>
<evidence type="ECO:0000256" key="4">
    <source>
        <dbReference type="ARBA" id="ARBA00012119"/>
    </source>
</evidence>
<keyword evidence="16" id="KW-1185">Reference proteome</keyword>
<dbReference type="InterPro" id="IPR029056">
    <property type="entry name" value="Ribokinase-like"/>
</dbReference>
<dbReference type="GO" id="GO:0005975">
    <property type="term" value="P:carbohydrate metabolic process"/>
    <property type="evidence" value="ECO:0007669"/>
    <property type="project" value="InterPro"/>
</dbReference>
<dbReference type="GO" id="GO:0000224">
    <property type="term" value="F:peptide-N4-(N-acetyl-beta-glucosaminyl)asparagine amidase activity"/>
    <property type="evidence" value="ECO:0007669"/>
    <property type="project" value="TreeGrafter"/>
</dbReference>
<dbReference type="Gene3D" id="1.20.1050.60">
    <property type="entry name" value="alpha-1,2-mannosidase"/>
    <property type="match status" value="1"/>
</dbReference>
<feature type="domain" description="Glycosyl hydrolase family 92" evidence="13">
    <location>
        <begin position="277"/>
        <end position="756"/>
    </location>
</feature>
<evidence type="ECO:0000256" key="3">
    <source>
        <dbReference type="ARBA" id="ARBA00010688"/>
    </source>
</evidence>
<dbReference type="Gene3D" id="3.30.1110.10">
    <property type="match status" value="1"/>
</dbReference>
<dbReference type="PRINTS" id="PR00989">
    <property type="entry name" value="ADENOKINASE"/>
</dbReference>
<feature type="domain" description="Carbohydrate kinase PfkB" evidence="12">
    <location>
        <begin position="797"/>
        <end position="1113"/>
    </location>
</feature>
<dbReference type="InterPro" id="IPR005887">
    <property type="entry name" value="GH92_a_mannosidase_put"/>
</dbReference>
<evidence type="ECO:0000256" key="1">
    <source>
        <dbReference type="ARBA" id="ARBA00001946"/>
    </source>
</evidence>
<dbReference type="EC" id="2.7.1.20" evidence="4"/>
<dbReference type="PROSITE" id="PS00584">
    <property type="entry name" value="PFKB_KINASES_2"/>
    <property type="match status" value="1"/>
</dbReference>
<dbReference type="GO" id="GO:0005634">
    <property type="term" value="C:nucleus"/>
    <property type="evidence" value="ECO:0007669"/>
    <property type="project" value="TreeGrafter"/>
</dbReference>
<dbReference type="InterPro" id="IPR012939">
    <property type="entry name" value="Glyco_hydro_92"/>
</dbReference>
<keyword evidence="11" id="KW-0732">Signal</keyword>
<dbReference type="InterPro" id="IPR014718">
    <property type="entry name" value="GH-type_carb-bd"/>
</dbReference>
<dbReference type="GO" id="GO:0005829">
    <property type="term" value="C:cytosol"/>
    <property type="evidence" value="ECO:0007669"/>
    <property type="project" value="TreeGrafter"/>
</dbReference>
<keyword evidence="5" id="KW-0808">Transferase</keyword>
<evidence type="ECO:0000256" key="8">
    <source>
        <dbReference type="ARBA" id="ARBA00022777"/>
    </source>
</evidence>
<dbReference type="InterPro" id="IPR001805">
    <property type="entry name" value="Adenokinase"/>
</dbReference>
<dbReference type="GO" id="GO:0005524">
    <property type="term" value="F:ATP binding"/>
    <property type="evidence" value="ECO:0007669"/>
    <property type="project" value="UniProtKB-KW"/>
</dbReference>
<dbReference type="UniPathway" id="UPA00588">
    <property type="reaction ID" value="UER00659"/>
</dbReference>
<gene>
    <name evidence="15" type="ORF">GOMPHAMPRED_007641</name>
</gene>
<dbReference type="Gene3D" id="2.70.98.10">
    <property type="match status" value="1"/>
</dbReference>
<evidence type="ECO:0000256" key="2">
    <source>
        <dbReference type="ARBA" id="ARBA00004801"/>
    </source>
</evidence>
<dbReference type="InterPro" id="IPR002173">
    <property type="entry name" value="Carboh/pur_kinase_PfkB_CS"/>
</dbReference>
<dbReference type="PANTHER" id="PTHR12143">
    <property type="entry name" value="PEPTIDE N-GLYCANASE PNGASE -RELATED"/>
    <property type="match status" value="1"/>
</dbReference>
<evidence type="ECO:0000256" key="11">
    <source>
        <dbReference type="SAM" id="SignalP"/>
    </source>
</evidence>
<dbReference type="AlphaFoldDB" id="A0A8H3F0W4"/>
<evidence type="ECO:0000259" key="12">
    <source>
        <dbReference type="Pfam" id="PF00294"/>
    </source>
</evidence>
<dbReference type="Pfam" id="PF07971">
    <property type="entry name" value="Glyco_hydro_92"/>
    <property type="match status" value="1"/>
</dbReference>
<dbReference type="Proteomes" id="UP000664169">
    <property type="component" value="Unassembled WGS sequence"/>
</dbReference>
<evidence type="ECO:0000256" key="10">
    <source>
        <dbReference type="PIRSR" id="PIRSR601805-1"/>
    </source>
</evidence>
<protein>
    <recommendedName>
        <fullName evidence="4">adenosine kinase</fullName>
        <ecNumber evidence="4">2.7.1.20</ecNumber>
    </recommendedName>
</protein>
<evidence type="ECO:0000313" key="15">
    <source>
        <dbReference type="EMBL" id="CAF9912366.1"/>
    </source>
</evidence>
<dbReference type="GO" id="GO:0044209">
    <property type="term" value="P:AMP salvage"/>
    <property type="evidence" value="ECO:0007669"/>
    <property type="project" value="UniProtKB-UniPathway"/>
</dbReference>
<organism evidence="15 16">
    <name type="scientific">Gomphillus americanus</name>
    <dbReference type="NCBI Taxonomy" id="1940652"/>
    <lineage>
        <taxon>Eukaryota</taxon>
        <taxon>Fungi</taxon>
        <taxon>Dikarya</taxon>
        <taxon>Ascomycota</taxon>
        <taxon>Pezizomycotina</taxon>
        <taxon>Lecanoromycetes</taxon>
        <taxon>OSLEUM clade</taxon>
        <taxon>Ostropomycetidae</taxon>
        <taxon>Ostropales</taxon>
        <taxon>Graphidaceae</taxon>
        <taxon>Gomphilloideae</taxon>
        <taxon>Gomphillus</taxon>
    </lineage>
</organism>
<dbReference type="FunFam" id="1.20.1610.10:FF:000002">
    <property type="entry name" value="Alpha-1,2-mannosidase family protein"/>
    <property type="match status" value="1"/>
</dbReference>
<dbReference type="FunFam" id="3.40.1190.20:FF:000014">
    <property type="entry name" value="ADO1p Adenosine kinase"/>
    <property type="match status" value="1"/>
</dbReference>
<dbReference type="FunFam" id="1.20.1050.60:FF:000002">
    <property type="entry name" value="Glycosyl hydrolase family 92"/>
    <property type="match status" value="1"/>
</dbReference>
<dbReference type="SUPFAM" id="SSF48208">
    <property type="entry name" value="Six-hairpin glycosidases"/>
    <property type="match status" value="1"/>
</dbReference>
<evidence type="ECO:0000313" key="16">
    <source>
        <dbReference type="Proteomes" id="UP000664169"/>
    </source>
</evidence>
<dbReference type="EMBL" id="CAJPDQ010000007">
    <property type="protein sequence ID" value="CAF9912366.1"/>
    <property type="molecule type" value="Genomic_DNA"/>
</dbReference>
<keyword evidence="9" id="KW-0067">ATP-binding</keyword>
<dbReference type="GO" id="GO:0030246">
    <property type="term" value="F:carbohydrate binding"/>
    <property type="evidence" value="ECO:0007669"/>
    <property type="project" value="InterPro"/>
</dbReference>
<name>A0A8H3F0W4_9LECA</name>
<dbReference type="InterPro" id="IPR011611">
    <property type="entry name" value="PfkB_dom"/>
</dbReference>
<sequence length="1120" mass="123326">MSWCIVLFSFFWFNIVFSQSSAFDPLQYVNQLIGSNNGGNVFVGATLPYSMAKAVADVNGENTGGFATDGSNVTGFSHMHDTGTGGNPSQGQFPIFPQLCTDDINSCQFRIEDRSVPYVNESVIAKPGYFGITLANGIAAEMTVTEHAALYNFKFPSAAKGPGTPTILLDLTDLWQSRQNATVSVDQAGTIRGNGTFLPSFGSGYYLAYVCASFHGAKVKDTGIWINSRAGSQPKEIFITRGINLFYLEGGSWVQFERPSNSTITARVGISFVSTEQACSNAEREIPQPLNSFNSIQQTAENAWRNKLKGVTISGGGADPSLLTSFYTSMYRTMISPQNYSGENPLWKSTTHYWDSFYCMWDLFRTVMPFLSVIDPTSVTEMTNSLLDTYKHTGWLPDCRMTLCKGFTQGGSNADNVFGDIYVKNSTTGIDWLSVWDAVTNDAEHEPLDWSNEGRGGLMSWKTKNYIPYLDYDYLGFGTNSRSVSRTVEYAYNDFAISNIGKGLGKKDYTTYLQRSNNWKNLFKADQTSFINSTNTGFKGFFQPKFLNGTFGFQDPIACSPITDFCSLTSNPQETFEDSIWEYQFFVPHDFASLIPTLGGRQTFIKRLDYLHESGLQDIGNEPSFLNCFLYHYAQRPGLSAARVHQYIPSFFNATTGGLPGNDDSGTMGAFVAFAMSGLYPNAGQNVYLILPPFFQSVSYKHPVTGQTATVRNKNFDPSYKNIYIQSATLNGKSYSKNWIGHEFFLQGGTLELTLGATESSWGTGANDIPPSTGLANSHKTSKDEGMSVAIGRDDALLEKYGLKANDAILADPEKHMGLYEDLIQNRDAKLIAGGAAQNTARGAAYCLPPKSVIYIGAVGKDNYADLLREKNEEAGVRSEYYVEASQPTGRCGVIITGHNRSMCTHLAAANEYKIDHLKNPEIWKLVENADFYYIGGYHFTVCPPAIMALAEEAAAKNKIFVLGMGAPFIPQFFQEPLDKSSPYWDYVMMNETEAESWANGHGLEGEKDVAKIARKIAELPKANEKRKRTVIITQGTDETVVAVQGESDVQRFPVHVVPKEEINDTNGAGDAFAGGFMSGIVLGKSLEECIDRAQWLAALGIKELGPSYPSPKQTYTNSK</sequence>
<comment type="cofactor">
    <cofactor evidence="1">
        <name>Mg(2+)</name>
        <dbReference type="ChEBI" id="CHEBI:18420"/>
    </cofactor>
</comment>
<dbReference type="Gene3D" id="3.30.2080.10">
    <property type="entry name" value="GH92 mannosidase domain"/>
    <property type="match status" value="1"/>
</dbReference>
<dbReference type="Gene3D" id="3.40.1190.20">
    <property type="match status" value="1"/>
</dbReference>
<feature type="active site" description="Proton acceptor" evidence="10">
    <location>
        <position position="1071"/>
    </location>
</feature>
<feature type="signal peptide" evidence="11">
    <location>
        <begin position="1"/>
        <end position="18"/>
    </location>
</feature>
<keyword evidence="7" id="KW-0547">Nucleotide-binding</keyword>
<evidence type="ECO:0000259" key="13">
    <source>
        <dbReference type="Pfam" id="PF07971"/>
    </source>
</evidence>
<comment type="pathway">
    <text evidence="2">Purine metabolism; AMP biosynthesis via salvage pathway; AMP from adenosine: step 1/1.</text>
</comment>
<dbReference type="InterPro" id="IPR041371">
    <property type="entry name" value="GH92_N"/>
</dbReference>
<comment type="similarity">
    <text evidence="3">Belongs to the carbohydrate kinase PfkB family.</text>
</comment>
<feature type="chain" id="PRO_5034930255" description="adenosine kinase" evidence="11">
    <location>
        <begin position="19"/>
        <end position="1120"/>
    </location>
</feature>